<keyword evidence="3" id="KW-1185">Reference proteome</keyword>
<keyword evidence="1" id="KW-0472">Membrane</keyword>
<feature type="transmembrane region" description="Helical" evidence="1">
    <location>
        <begin position="32"/>
        <end position="54"/>
    </location>
</feature>
<keyword evidence="1" id="KW-0812">Transmembrane</keyword>
<name>A0ABS1L391_9BACT</name>
<evidence type="ECO:0000256" key="1">
    <source>
        <dbReference type="SAM" id="Phobius"/>
    </source>
</evidence>
<feature type="transmembrane region" description="Helical" evidence="1">
    <location>
        <begin position="85"/>
        <end position="103"/>
    </location>
</feature>
<comment type="caution">
    <text evidence="2">The sequence shown here is derived from an EMBL/GenBank/DDBJ whole genome shotgun (WGS) entry which is preliminary data.</text>
</comment>
<gene>
    <name evidence="2" type="ORF">JI741_27605</name>
</gene>
<keyword evidence="1" id="KW-1133">Transmembrane helix</keyword>
<evidence type="ECO:0000313" key="3">
    <source>
        <dbReference type="Proteomes" id="UP000613030"/>
    </source>
</evidence>
<feature type="transmembrane region" description="Helical" evidence="1">
    <location>
        <begin position="61"/>
        <end position="79"/>
    </location>
</feature>
<dbReference type="EMBL" id="JAERRB010000014">
    <property type="protein sequence ID" value="MBL0745026.1"/>
    <property type="molecule type" value="Genomic_DNA"/>
</dbReference>
<accession>A0ABS1L391</accession>
<protein>
    <submittedName>
        <fullName evidence="2">Uncharacterized protein</fullName>
    </submittedName>
</protein>
<dbReference type="Proteomes" id="UP000613030">
    <property type="component" value="Unassembled WGS sequence"/>
</dbReference>
<reference evidence="2 3" key="1">
    <citation type="submission" date="2021-01" db="EMBL/GenBank/DDBJ databases">
        <title>Chryseolinea sp. Jin1 Genome sequencing and assembly.</title>
        <authorList>
            <person name="Kim I."/>
        </authorList>
    </citation>
    <scope>NUCLEOTIDE SEQUENCE [LARGE SCALE GENOMIC DNA]</scope>
    <source>
        <strain evidence="2 3">Jin1</strain>
    </source>
</reference>
<evidence type="ECO:0000313" key="2">
    <source>
        <dbReference type="EMBL" id="MBL0745026.1"/>
    </source>
</evidence>
<sequence length="123" mass="13954">MKYVDLAIQTLLFLAAAGVVITHFGAPDWEMGILLVQILLGPWQLLGSLAAVLLRTRQHELKVPHLAISWIYIFVLLVVSRDHVSVMLVTVPAWLLAAYYYVVTWKVALHRKHDGKFLPHLSF</sequence>
<dbReference type="RefSeq" id="WP_202015188.1">
    <property type="nucleotide sequence ID" value="NZ_JAERRB010000014.1"/>
</dbReference>
<organism evidence="2 3">
    <name type="scientific">Chryseolinea lacunae</name>
    <dbReference type="NCBI Taxonomy" id="2801331"/>
    <lineage>
        <taxon>Bacteria</taxon>
        <taxon>Pseudomonadati</taxon>
        <taxon>Bacteroidota</taxon>
        <taxon>Cytophagia</taxon>
        <taxon>Cytophagales</taxon>
        <taxon>Fulvivirgaceae</taxon>
        <taxon>Chryseolinea</taxon>
    </lineage>
</organism>
<proteinExistence type="predicted"/>